<accession>A0A8J3G0U3</accession>
<name>A0A8J3G0U3_9BURK</name>
<reference evidence="1" key="2">
    <citation type="submission" date="2020-09" db="EMBL/GenBank/DDBJ databases">
        <authorList>
            <person name="Sun Q."/>
            <person name="Kim S."/>
        </authorList>
    </citation>
    <scope>NUCLEOTIDE SEQUENCE</scope>
    <source>
        <strain evidence="1">KCTC 32501</strain>
    </source>
</reference>
<dbReference type="AlphaFoldDB" id="A0A8J3G0U3"/>
<dbReference type="RefSeq" id="WP_189493961.1">
    <property type="nucleotide sequence ID" value="NZ_BMZG01000036.1"/>
</dbReference>
<sequence length="165" mass="18953">MIFKTQNIWVDWYLISSSVKSHGAREITSWLNDDIQGADSADRVINQLHEAAKLESPPYGGYLGSGNAHHWGMFKGIVYIRCEYVEEMKVAMTYEQAVSALENYKKFLLSKRTDPANPPETFEIEYQLEGDEAADFYFNKLGGRLGYTLEERKAMAKEQKRRGKK</sequence>
<protein>
    <submittedName>
        <fullName evidence="1">Uncharacterized protein</fullName>
    </submittedName>
</protein>
<dbReference type="EMBL" id="BMZG01000036">
    <property type="protein sequence ID" value="GHA80399.1"/>
    <property type="molecule type" value="Genomic_DNA"/>
</dbReference>
<comment type="caution">
    <text evidence="1">The sequence shown here is derived from an EMBL/GenBank/DDBJ whole genome shotgun (WGS) entry which is preliminary data.</text>
</comment>
<proteinExistence type="predicted"/>
<evidence type="ECO:0000313" key="2">
    <source>
        <dbReference type="Proteomes" id="UP000614287"/>
    </source>
</evidence>
<gene>
    <name evidence="1" type="ORF">GCM10009007_21160</name>
</gene>
<dbReference type="Proteomes" id="UP000614287">
    <property type="component" value="Unassembled WGS sequence"/>
</dbReference>
<keyword evidence="2" id="KW-1185">Reference proteome</keyword>
<evidence type="ECO:0000313" key="1">
    <source>
        <dbReference type="EMBL" id="GHA80399.1"/>
    </source>
</evidence>
<organism evidence="1 2">
    <name type="scientific">Formosimonas limnophila</name>
    <dbReference type="NCBI Taxonomy" id="1384487"/>
    <lineage>
        <taxon>Bacteria</taxon>
        <taxon>Pseudomonadati</taxon>
        <taxon>Pseudomonadota</taxon>
        <taxon>Betaproteobacteria</taxon>
        <taxon>Burkholderiales</taxon>
        <taxon>Burkholderiaceae</taxon>
        <taxon>Formosimonas</taxon>
    </lineage>
</organism>
<reference evidence="1" key="1">
    <citation type="journal article" date="2014" name="Int. J. Syst. Evol. Microbiol.">
        <title>Complete genome sequence of Corynebacterium casei LMG S-19264T (=DSM 44701T), isolated from a smear-ripened cheese.</title>
        <authorList>
            <consortium name="US DOE Joint Genome Institute (JGI-PGF)"/>
            <person name="Walter F."/>
            <person name="Albersmeier A."/>
            <person name="Kalinowski J."/>
            <person name="Ruckert C."/>
        </authorList>
    </citation>
    <scope>NUCLEOTIDE SEQUENCE</scope>
    <source>
        <strain evidence="1">KCTC 32501</strain>
    </source>
</reference>